<keyword evidence="1" id="KW-0472">Membrane</keyword>
<accession>A0A833UPK1</accession>
<name>A0A833UPK1_ACIBZ</name>
<evidence type="ECO:0000313" key="3">
    <source>
        <dbReference type="Proteomes" id="UP000490535"/>
    </source>
</evidence>
<gene>
    <name evidence="2" type="ORF">GAK29_01966</name>
</gene>
<evidence type="ECO:0000313" key="2">
    <source>
        <dbReference type="EMBL" id="KAF1025352.1"/>
    </source>
</evidence>
<comment type="caution">
    <text evidence="2">The sequence shown here is derived from an EMBL/GenBank/DDBJ whole genome shotgun (WGS) entry which is preliminary data.</text>
</comment>
<proteinExistence type="predicted"/>
<keyword evidence="1" id="KW-0812">Transmembrane</keyword>
<dbReference type="Proteomes" id="UP000490535">
    <property type="component" value="Unassembled WGS sequence"/>
</dbReference>
<sequence>MSQTSSKKFPKVYLLAALGLLFPVFLVGMAFLAAKSDAETQREYDRIRQEHAERIELQKQQQKSQQKTPLKQTRILVLYLNQITAKSLDQ</sequence>
<dbReference type="EMBL" id="WNDP01000041">
    <property type="protein sequence ID" value="KAF1025352.1"/>
    <property type="molecule type" value="Genomic_DNA"/>
</dbReference>
<feature type="transmembrane region" description="Helical" evidence="1">
    <location>
        <begin position="12"/>
        <end position="34"/>
    </location>
</feature>
<protein>
    <submittedName>
        <fullName evidence="2">Uncharacterized protein</fullName>
    </submittedName>
</protein>
<keyword evidence="1" id="KW-1133">Transmembrane helix</keyword>
<reference evidence="3" key="1">
    <citation type="journal article" date="2020" name="MBio">
        <title>Horizontal gene transfer to a defensive symbiont with a reduced genome amongst a multipartite beetle microbiome.</title>
        <authorList>
            <person name="Waterworth S.C."/>
            <person name="Florez L.V."/>
            <person name="Rees E.R."/>
            <person name="Hertweck C."/>
            <person name="Kaltenpoth M."/>
            <person name="Kwan J.C."/>
        </authorList>
    </citation>
    <scope>NUCLEOTIDE SEQUENCE [LARGE SCALE GENOMIC DNA]</scope>
</reference>
<dbReference type="AlphaFoldDB" id="A0A833UPK1"/>
<evidence type="ECO:0000256" key="1">
    <source>
        <dbReference type="SAM" id="Phobius"/>
    </source>
</evidence>
<organism evidence="2 3">
    <name type="scientific">Acinetobacter bereziniae</name>
    <name type="common">Acinetobacter genomosp. 10</name>
    <dbReference type="NCBI Taxonomy" id="106648"/>
    <lineage>
        <taxon>Bacteria</taxon>
        <taxon>Pseudomonadati</taxon>
        <taxon>Pseudomonadota</taxon>
        <taxon>Gammaproteobacteria</taxon>
        <taxon>Moraxellales</taxon>
        <taxon>Moraxellaceae</taxon>
        <taxon>Acinetobacter</taxon>
    </lineage>
</organism>